<proteinExistence type="predicted"/>
<sequence>EPPDGYLPALAEYKTKTNFTCSINTFGFGYNLDSKLLEDLAQMGNCGSYAFIPDGSFVGTIFVNAISNLLTTVATNLQVSIGGIQPTLDSSSNYICNYSTNISNHKLCDEPMLCLNLGSITFGQSKDVVIPMTMDQY</sequence>
<dbReference type="Proteomes" id="UP000663836">
    <property type="component" value="Unassembled WGS sequence"/>
</dbReference>
<evidence type="ECO:0000313" key="1">
    <source>
        <dbReference type="EMBL" id="CAF4208248.1"/>
    </source>
</evidence>
<protein>
    <submittedName>
        <fullName evidence="1">Uncharacterized protein</fullName>
    </submittedName>
</protein>
<comment type="caution">
    <text evidence="1">The sequence shown here is derived from an EMBL/GenBank/DDBJ whole genome shotgun (WGS) entry which is preliminary data.</text>
</comment>
<accession>A0A820BZT2</accession>
<dbReference type="EMBL" id="CAJOBD010015432">
    <property type="protein sequence ID" value="CAF4208248.1"/>
    <property type="molecule type" value="Genomic_DNA"/>
</dbReference>
<feature type="non-terminal residue" evidence="1">
    <location>
        <position position="137"/>
    </location>
</feature>
<feature type="non-terminal residue" evidence="1">
    <location>
        <position position="1"/>
    </location>
</feature>
<reference evidence="1" key="1">
    <citation type="submission" date="2021-02" db="EMBL/GenBank/DDBJ databases">
        <authorList>
            <person name="Nowell W R."/>
        </authorList>
    </citation>
    <scope>NUCLEOTIDE SEQUENCE</scope>
</reference>
<dbReference type="AlphaFoldDB" id="A0A820BZT2"/>
<evidence type="ECO:0000313" key="2">
    <source>
        <dbReference type="Proteomes" id="UP000663836"/>
    </source>
</evidence>
<gene>
    <name evidence="1" type="ORF">JBS370_LOCUS36865</name>
</gene>
<name>A0A820BZT2_9BILA</name>
<organism evidence="1 2">
    <name type="scientific">Rotaria sordida</name>
    <dbReference type="NCBI Taxonomy" id="392033"/>
    <lineage>
        <taxon>Eukaryota</taxon>
        <taxon>Metazoa</taxon>
        <taxon>Spiralia</taxon>
        <taxon>Gnathifera</taxon>
        <taxon>Rotifera</taxon>
        <taxon>Eurotatoria</taxon>
        <taxon>Bdelloidea</taxon>
        <taxon>Philodinida</taxon>
        <taxon>Philodinidae</taxon>
        <taxon>Rotaria</taxon>
    </lineage>
</organism>